<comment type="similarity">
    <text evidence="1">Belongs to the HupJ family.</text>
</comment>
<accession>A0A7W5G4U9</accession>
<dbReference type="InterPro" id="IPR038530">
    <property type="entry name" value="NiFe-hyd_HybE_sf"/>
</dbReference>
<organism evidence="2 3">
    <name type="scientific">Halomonas organivorans</name>
    <dbReference type="NCBI Taxonomy" id="257772"/>
    <lineage>
        <taxon>Bacteria</taxon>
        <taxon>Pseudomonadati</taxon>
        <taxon>Pseudomonadota</taxon>
        <taxon>Gammaproteobacteria</taxon>
        <taxon>Oceanospirillales</taxon>
        <taxon>Halomonadaceae</taxon>
        <taxon>Halomonas</taxon>
    </lineage>
</organism>
<gene>
    <name evidence="2" type="ORF">FHR96_001628</name>
</gene>
<dbReference type="InterPro" id="IPR023994">
    <property type="entry name" value="NiFe-hyd_HybE"/>
</dbReference>
<keyword evidence="3" id="KW-1185">Reference proteome</keyword>
<reference evidence="2 3" key="1">
    <citation type="submission" date="2020-08" db="EMBL/GenBank/DDBJ databases">
        <title>Genomic Encyclopedia of Type Strains, Phase III (KMG-III): the genomes of soil and plant-associated and newly described type strains.</title>
        <authorList>
            <person name="Whitman W."/>
        </authorList>
    </citation>
    <scope>NUCLEOTIDE SEQUENCE [LARGE SCALE GENOMIC DNA]</scope>
    <source>
        <strain evidence="2 3">CECT 5995</strain>
    </source>
</reference>
<dbReference type="Gene3D" id="3.30.1460.40">
    <property type="entry name" value="[NiFe]-hydrogenase assembly chaperone, HybE"/>
    <property type="match status" value="1"/>
</dbReference>
<dbReference type="EMBL" id="JACHXM010000005">
    <property type="protein sequence ID" value="MBB3140763.1"/>
    <property type="molecule type" value="Genomic_DNA"/>
</dbReference>
<proteinExistence type="inferred from homology"/>
<evidence type="ECO:0000313" key="3">
    <source>
        <dbReference type="Proteomes" id="UP000525987"/>
    </source>
</evidence>
<comment type="caution">
    <text evidence="2">The sequence shown here is derived from an EMBL/GenBank/DDBJ whole genome shotgun (WGS) entry which is preliminary data.</text>
</comment>
<dbReference type="Pfam" id="PF11939">
    <property type="entry name" value="NiFe-hyd_HybE"/>
    <property type="match status" value="1"/>
</dbReference>
<protein>
    <submittedName>
        <fullName evidence="2">[NiFe] hydrogenase assembly HybE family chaperone</fullName>
    </submittedName>
</protein>
<evidence type="ECO:0000313" key="2">
    <source>
        <dbReference type="EMBL" id="MBB3140763.1"/>
    </source>
</evidence>
<evidence type="ECO:0000256" key="1">
    <source>
        <dbReference type="ARBA" id="ARBA00006532"/>
    </source>
</evidence>
<dbReference type="RefSeq" id="WP_183387148.1">
    <property type="nucleotide sequence ID" value="NZ_JACHXM010000005.1"/>
</dbReference>
<dbReference type="Proteomes" id="UP000525987">
    <property type="component" value="Unassembled WGS sequence"/>
</dbReference>
<name>A0A7W5G4U9_9GAMM</name>
<sequence>MQALTADQYDRLAWLAKAWQREHLVAAKAEPHFNPRLGVDALCFQPWTTDQGHHGLLGALITPVSLSLAWVPDDAERPAQAPGEHLVLALPSGRYPFHAERLGDNMRLWHCPLLDDLSDLESLAHGSRLAQRLMEQVMEGED</sequence>
<dbReference type="AlphaFoldDB" id="A0A7W5G4U9"/>